<evidence type="ECO:0000313" key="12">
    <source>
        <dbReference type="EMBL" id="AAY82865.1"/>
    </source>
</evidence>
<dbReference type="InterPro" id="IPR054566">
    <property type="entry name" value="ManC/GMP-like_b-helix"/>
</dbReference>
<name>Q4PJB2_9BACT</name>
<evidence type="ECO:0000259" key="10">
    <source>
        <dbReference type="Pfam" id="PF01050"/>
    </source>
</evidence>
<keyword evidence="12" id="KW-0413">Isomerase</keyword>
<dbReference type="InterPro" id="IPR029044">
    <property type="entry name" value="Nucleotide-diphossugar_trans"/>
</dbReference>
<keyword evidence="3" id="KW-0808">Transferase</keyword>
<dbReference type="EC" id="2.7.7.13" evidence="2"/>
<feature type="domain" description="Mannose-6-phosphate isomerase type II C-terminal" evidence="10">
    <location>
        <begin position="345"/>
        <end position="458"/>
    </location>
</feature>
<dbReference type="Pfam" id="PF00483">
    <property type="entry name" value="NTP_transferase"/>
    <property type="match status" value="1"/>
</dbReference>
<dbReference type="InterPro" id="IPR014710">
    <property type="entry name" value="RmlC-like_jellyroll"/>
</dbReference>
<comment type="similarity">
    <text evidence="1 8">Belongs to the mannose-6-phosphate isomerase type 2 family.</text>
</comment>
<sequence length="462" mass="50491">MRIKPVVLSGGSGTRLWPASRKSLPKQFIAFPGTGSLFTRTLERAATISGAATPLVVSSRQHGFLCRKAAQTLNLDVRYILEEIGRNTAPAIYFAALASDPDDILLIMPSDHWIEDADKFSALVTRGAEACKEDIWLTFGITPTAPATGYGYIETDTGADDLTRVSSFAEKPDLETAKGYLESGRHYWNSGIFMVRAGACLESFHRHQPDLGKAASACWEARTSRTDEDILPKPALEAVPAISVDYAIMEKEDRIALLPFDGSWSDVGSWDSLSNLITSTAPDRDTGSLLVDSENVFIHSSGRTIAGVGIEDLIIVDDDDSTLIVRKGHTEKVKQVIDALAAAGNAAATEHSFEYRPWGMFENLLDSDVCKVKRLTVDPRQHLSLQYHHKRSEHWVVIDGTATVQLDGETLKLAAGHSIDIPLGAHHAIGNDTDDPVIIIEVQMGSYFGEDDIVRVSDPYDR</sequence>
<dbReference type="GO" id="GO:0016853">
    <property type="term" value="F:isomerase activity"/>
    <property type="evidence" value="ECO:0007669"/>
    <property type="project" value="UniProtKB-KW"/>
</dbReference>
<dbReference type="InterPro" id="IPR001538">
    <property type="entry name" value="Man6P_isomerase-2_C"/>
</dbReference>
<evidence type="ECO:0000256" key="4">
    <source>
        <dbReference type="ARBA" id="ARBA00022695"/>
    </source>
</evidence>
<dbReference type="SUPFAM" id="SSF51182">
    <property type="entry name" value="RmlC-like cupins"/>
    <property type="match status" value="1"/>
</dbReference>
<dbReference type="EMBL" id="DQ088847">
    <property type="protein sequence ID" value="AAY82865.1"/>
    <property type="molecule type" value="Genomic_DNA"/>
</dbReference>
<dbReference type="CDD" id="cd02509">
    <property type="entry name" value="GDP-M1P_Guanylyltransferase"/>
    <property type="match status" value="1"/>
</dbReference>
<dbReference type="InterPro" id="IPR051161">
    <property type="entry name" value="Mannose-6P_isomerase_type2"/>
</dbReference>
<dbReference type="InterPro" id="IPR011051">
    <property type="entry name" value="RmlC_Cupin_sf"/>
</dbReference>
<feature type="domain" description="MannoseP isomerase/GMP-like beta-helix" evidence="11">
    <location>
        <begin position="290"/>
        <end position="340"/>
    </location>
</feature>
<organism evidence="12">
    <name type="scientific">uncultured bacterium MedeBAC46A06</name>
    <dbReference type="NCBI Taxonomy" id="332275"/>
    <lineage>
        <taxon>Bacteria</taxon>
        <taxon>environmental samples</taxon>
    </lineage>
</organism>
<evidence type="ECO:0000259" key="11">
    <source>
        <dbReference type="Pfam" id="PF22640"/>
    </source>
</evidence>
<dbReference type="Gene3D" id="3.90.550.10">
    <property type="entry name" value="Spore Coat Polysaccharide Biosynthesis Protein SpsA, Chain A"/>
    <property type="match status" value="1"/>
</dbReference>
<dbReference type="AlphaFoldDB" id="Q4PJB2"/>
<dbReference type="Pfam" id="PF22640">
    <property type="entry name" value="ManC_GMP_beta-helix"/>
    <property type="match status" value="1"/>
</dbReference>
<evidence type="ECO:0000256" key="1">
    <source>
        <dbReference type="ARBA" id="ARBA00006115"/>
    </source>
</evidence>
<dbReference type="GO" id="GO:0009298">
    <property type="term" value="P:GDP-mannose biosynthetic process"/>
    <property type="evidence" value="ECO:0007669"/>
    <property type="project" value="TreeGrafter"/>
</dbReference>
<dbReference type="PANTHER" id="PTHR46390">
    <property type="entry name" value="MANNOSE-1-PHOSPHATE GUANYLYLTRANSFERASE"/>
    <property type="match status" value="1"/>
</dbReference>
<keyword evidence="4" id="KW-0548">Nucleotidyltransferase</keyword>
<proteinExistence type="inferred from homology"/>
<dbReference type="CDD" id="cd02213">
    <property type="entry name" value="cupin_PMI_typeII_C"/>
    <property type="match status" value="1"/>
</dbReference>
<evidence type="ECO:0000256" key="8">
    <source>
        <dbReference type="RuleBase" id="RU004190"/>
    </source>
</evidence>
<protein>
    <recommendedName>
        <fullName evidence="2">mannose-1-phosphate guanylyltransferase</fullName>
        <ecNumber evidence="2">2.7.7.13</ecNumber>
    </recommendedName>
</protein>
<dbReference type="InterPro" id="IPR005835">
    <property type="entry name" value="NTP_transferase_dom"/>
</dbReference>
<dbReference type="Pfam" id="PF01050">
    <property type="entry name" value="MannoseP_isomer"/>
    <property type="match status" value="1"/>
</dbReference>
<evidence type="ECO:0000256" key="2">
    <source>
        <dbReference type="ARBA" id="ARBA00012387"/>
    </source>
</evidence>
<evidence type="ECO:0000256" key="7">
    <source>
        <dbReference type="ARBA" id="ARBA00047343"/>
    </source>
</evidence>
<accession>Q4PJB2</accession>
<dbReference type="InterPro" id="IPR049577">
    <property type="entry name" value="GMPP_N"/>
</dbReference>
<dbReference type="InterPro" id="IPR006375">
    <property type="entry name" value="Man1P_GuaTrfase/Man6P_Isoase"/>
</dbReference>
<feature type="domain" description="Nucleotidyl transferase" evidence="9">
    <location>
        <begin position="4"/>
        <end position="276"/>
    </location>
</feature>
<dbReference type="PANTHER" id="PTHR46390:SF1">
    <property type="entry name" value="MANNOSE-1-PHOSPHATE GUANYLYLTRANSFERASE"/>
    <property type="match status" value="1"/>
</dbReference>
<reference evidence="12" key="1">
    <citation type="journal article" date="2005" name="PLoS Biol.">
        <title>New insights into metabolic properties of marine bacteria encoding proteorhodopsins.</title>
        <authorList>
            <person name="Sabehi G."/>
            <person name="Loy A."/>
            <person name="Jung K.H."/>
            <person name="Partha R."/>
            <person name="Spudich J.L."/>
            <person name="Isaacson T."/>
            <person name="Hirschberg J."/>
            <person name="Wagner M."/>
            <person name="Beja O."/>
        </authorList>
    </citation>
    <scope>NUCLEOTIDE SEQUENCE</scope>
</reference>
<keyword evidence="6" id="KW-0342">GTP-binding</keyword>
<evidence type="ECO:0000259" key="9">
    <source>
        <dbReference type="Pfam" id="PF00483"/>
    </source>
</evidence>
<dbReference type="NCBIfam" id="TIGR01479">
    <property type="entry name" value="GMP_PMI"/>
    <property type="match status" value="1"/>
</dbReference>
<evidence type="ECO:0000256" key="6">
    <source>
        <dbReference type="ARBA" id="ARBA00023134"/>
    </source>
</evidence>
<evidence type="ECO:0000256" key="3">
    <source>
        <dbReference type="ARBA" id="ARBA00022679"/>
    </source>
</evidence>
<dbReference type="GO" id="GO:0000271">
    <property type="term" value="P:polysaccharide biosynthetic process"/>
    <property type="evidence" value="ECO:0007669"/>
    <property type="project" value="InterPro"/>
</dbReference>
<dbReference type="GO" id="GO:0005525">
    <property type="term" value="F:GTP binding"/>
    <property type="evidence" value="ECO:0007669"/>
    <property type="project" value="UniProtKB-KW"/>
</dbReference>
<dbReference type="GO" id="GO:0004475">
    <property type="term" value="F:mannose-1-phosphate guanylyltransferase (GTP) activity"/>
    <property type="evidence" value="ECO:0007669"/>
    <property type="project" value="UniProtKB-EC"/>
</dbReference>
<dbReference type="Gene3D" id="2.60.120.10">
    <property type="entry name" value="Jelly Rolls"/>
    <property type="match status" value="1"/>
</dbReference>
<evidence type="ECO:0000256" key="5">
    <source>
        <dbReference type="ARBA" id="ARBA00022741"/>
    </source>
</evidence>
<comment type="catalytic activity">
    <reaction evidence="7">
        <text>alpha-D-mannose 1-phosphate + GTP + H(+) = GDP-alpha-D-mannose + diphosphate</text>
        <dbReference type="Rhea" id="RHEA:15229"/>
        <dbReference type="ChEBI" id="CHEBI:15378"/>
        <dbReference type="ChEBI" id="CHEBI:33019"/>
        <dbReference type="ChEBI" id="CHEBI:37565"/>
        <dbReference type="ChEBI" id="CHEBI:57527"/>
        <dbReference type="ChEBI" id="CHEBI:58409"/>
        <dbReference type="EC" id="2.7.7.13"/>
    </reaction>
</comment>
<dbReference type="SUPFAM" id="SSF53448">
    <property type="entry name" value="Nucleotide-diphospho-sugar transferases"/>
    <property type="match status" value="1"/>
</dbReference>
<keyword evidence="5" id="KW-0547">Nucleotide-binding</keyword>